<reference evidence="1 2" key="1">
    <citation type="submission" date="2024-05" db="EMBL/GenBank/DDBJ databases">
        <title>Culex pipiens pipiens assembly and annotation.</title>
        <authorList>
            <person name="Alout H."/>
            <person name="Durand T."/>
        </authorList>
    </citation>
    <scope>NUCLEOTIDE SEQUENCE [LARGE SCALE GENOMIC DNA]</scope>
    <source>
        <strain evidence="1">HA-2024</strain>
        <tissue evidence="1">Whole body</tissue>
    </source>
</reference>
<evidence type="ECO:0000313" key="1">
    <source>
        <dbReference type="EMBL" id="KAL1374706.1"/>
    </source>
</evidence>
<dbReference type="Proteomes" id="UP001562425">
    <property type="component" value="Unassembled WGS sequence"/>
</dbReference>
<proteinExistence type="predicted"/>
<dbReference type="EMBL" id="JBEHCU010013104">
    <property type="protein sequence ID" value="KAL1374706.1"/>
    <property type="molecule type" value="Genomic_DNA"/>
</dbReference>
<keyword evidence="2" id="KW-1185">Reference proteome</keyword>
<gene>
    <name evidence="1" type="ORF">pipiens_004841</name>
</gene>
<comment type="caution">
    <text evidence="1">The sequence shown here is derived from an EMBL/GenBank/DDBJ whole genome shotgun (WGS) entry which is preliminary data.</text>
</comment>
<name>A0ABD1CE97_CULPP</name>
<protein>
    <submittedName>
        <fullName evidence="1">Uncharacterized protein</fullName>
    </submittedName>
</protein>
<dbReference type="AlphaFoldDB" id="A0ABD1CE97"/>
<organism evidence="1 2">
    <name type="scientific">Culex pipiens pipiens</name>
    <name type="common">Northern house mosquito</name>
    <dbReference type="NCBI Taxonomy" id="38569"/>
    <lineage>
        <taxon>Eukaryota</taxon>
        <taxon>Metazoa</taxon>
        <taxon>Ecdysozoa</taxon>
        <taxon>Arthropoda</taxon>
        <taxon>Hexapoda</taxon>
        <taxon>Insecta</taxon>
        <taxon>Pterygota</taxon>
        <taxon>Neoptera</taxon>
        <taxon>Endopterygota</taxon>
        <taxon>Diptera</taxon>
        <taxon>Nematocera</taxon>
        <taxon>Culicoidea</taxon>
        <taxon>Culicidae</taxon>
        <taxon>Culicinae</taxon>
        <taxon>Culicini</taxon>
        <taxon>Culex</taxon>
        <taxon>Culex</taxon>
    </lineage>
</organism>
<accession>A0ABD1CE97</accession>
<evidence type="ECO:0000313" key="2">
    <source>
        <dbReference type="Proteomes" id="UP001562425"/>
    </source>
</evidence>
<sequence length="137" mass="15163">MSASVKFSIRITIQYQGGKTLVPPKSSEDVATELLTSGQRVDFDLMKYKKAAAPSDRVAQGCPNLRKLYKRSIPGLAYVCLCVEGPIIGRLLIYDGNLARACVTALDGMPAWARIMVPTYWLFVRPIRSHTEDNGEN</sequence>